<reference evidence="1 2" key="1">
    <citation type="submission" date="2015-09" db="EMBL/GenBank/DDBJ databases">
        <title>Draft genome of the parasitic nematode Teladorsagia circumcincta isolate WARC Sus (inbred).</title>
        <authorList>
            <person name="Mitreva M."/>
        </authorList>
    </citation>
    <scope>NUCLEOTIDE SEQUENCE [LARGE SCALE GENOMIC DNA]</scope>
    <source>
        <strain evidence="1 2">S</strain>
    </source>
</reference>
<accession>A0A2G9TVY7</accession>
<sequence length="147" mass="15370">MVDSIREYDEAVNCYQSAVTDISAKLNDAMNGKDAKSVMTADGSLYVQRETIGRKADGSLSFNKLRGNDFVPSQSSIAELGKQLKPAAATAAPSGTGTGLFGSTTGGSLFGSSSTAAKPFSFASTSTGGTSLFLRLPLQVQDHCFRR</sequence>
<dbReference type="OrthoDB" id="5873702at2759"/>
<organism evidence="1 2">
    <name type="scientific">Teladorsagia circumcincta</name>
    <name type="common">Brown stomach worm</name>
    <name type="synonym">Ostertagia circumcincta</name>
    <dbReference type="NCBI Taxonomy" id="45464"/>
    <lineage>
        <taxon>Eukaryota</taxon>
        <taxon>Metazoa</taxon>
        <taxon>Ecdysozoa</taxon>
        <taxon>Nematoda</taxon>
        <taxon>Chromadorea</taxon>
        <taxon>Rhabditida</taxon>
        <taxon>Rhabditina</taxon>
        <taxon>Rhabditomorpha</taxon>
        <taxon>Strongyloidea</taxon>
        <taxon>Trichostrongylidae</taxon>
        <taxon>Teladorsagia</taxon>
    </lineage>
</organism>
<dbReference type="Proteomes" id="UP000230423">
    <property type="component" value="Unassembled WGS sequence"/>
</dbReference>
<keyword evidence="2" id="KW-1185">Reference proteome</keyword>
<evidence type="ECO:0000313" key="2">
    <source>
        <dbReference type="Proteomes" id="UP000230423"/>
    </source>
</evidence>
<dbReference type="AlphaFoldDB" id="A0A2G9TVY7"/>
<name>A0A2G9TVY7_TELCI</name>
<dbReference type="EMBL" id="KZ353342">
    <property type="protein sequence ID" value="PIO61592.1"/>
    <property type="molecule type" value="Genomic_DNA"/>
</dbReference>
<evidence type="ECO:0000313" key="1">
    <source>
        <dbReference type="EMBL" id="PIO61592.1"/>
    </source>
</evidence>
<protein>
    <submittedName>
        <fullName evidence="1">Uncharacterized protein</fullName>
    </submittedName>
</protein>
<gene>
    <name evidence="1" type="ORF">TELCIR_16879</name>
</gene>
<proteinExistence type="predicted"/>